<proteinExistence type="predicted"/>
<reference evidence="2 3" key="1">
    <citation type="submission" date="2016-10" db="EMBL/GenBank/DDBJ databases">
        <authorList>
            <person name="de Groot N.N."/>
        </authorList>
    </citation>
    <scope>NUCLEOTIDE SEQUENCE [LARGE SCALE GENOMIC DNA]</scope>
    <source>
        <strain evidence="2 3">DSM 14789</strain>
    </source>
</reference>
<dbReference type="AlphaFoldDB" id="A0A1G9M1Y2"/>
<feature type="transmembrane region" description="Helical" evidence="1">
    <location>
        <begin position="27"/>
        <end position="45"/>
    </location>
</feature>
<evidence type="ECO:0000313" key="3">
    <source>
        <dbReference type="Proteomes" id="UP000198654"/>
    </source>
</evidence>
<dbReference type="STRING" id="119000.SAMN05661010_02259"/>
<dbReference type="RefSeq" id="WP_089728589.1">
    <property type="nucleotide sequence ID" value="NZ_FNGI01000006.1"/>
</dbReference>
<organism evidence="2 3">
    <name type="scientific">Modicisalibacter muralis</name>
    <dbReference type="NCBI Taxonomy" id="119000"/>
    <lineage>
        <taxon>Bacteria</taxon>
        <taxon>Pseudomonadati</taxon>
        <taxon>Pseudomonadota</taxon>
        <taxon>Gammaproteobacteria</taxon>
        <taxon>Oceanospirillales</taxon>
        <taxon>Halomonadaceae</taxon>
        <taxon>Modicisalibacter</taxon>
    </lineage>
</organism>
<keyword evidence="1" id="KW-0812">Transmembrane</keyword>
<evidence type="ECO:0000313" key="2">
    <source>
        <dbReference type="EMBL" id="SDL68123.1"/>
    </source>
</evidence>
<feature type="transmembrane region" description="Helical" evidence="1">
    <location>
        <begin position="213"/>
        <end position="238"/>
    </location>
</feature>
<gene>
    <name evidence="2" type="ORF">SAMN05661010_02259</name>
</gene>
<evidence type="ECO:0008006" key="4">
    <source>
        <dbReference type="Google" id="ProtNLM"/>
    </source>
</evidence>
<keyword evidence="1" id="KW-0472">Membrane</keyword>
<dbReference type="Proteomes" id="UP000198654">
    <property type="component" value="Unassembled WGS sequence"/>
</dbReference>
<accession>A0A1G9M1Y2</accession>
<sequence length="273" mass="29656">MPIQNTSASDEISLVQLAVILVKRWKVMLTVFLLIMLATIAFIVLRPASYTYTSVYAIAEALNEEGELVGLEMQKAVLAKLDIMILPAQVRAYLNETGESSLPFSLDTKLLENTLLISLTTQASPTQAGDVEALHRRIVEALANGQAALFERKRASLERRLSYTRNAMRAVDVSGGVLVETAAAIERELDALQKGEVEQVAVRSLYPQGTDTGLIVALGVVLGLVFAIVGAFACHFVTLVRQSFVPDLSPLGDVRITKFIRDKPRASVSGSLE</sequence>
<dbReference type="OrthoDB" id="5781423at2"/>
<dbReference type="EMBL" id="FNGI01000006">
    <property type="protein sequence ID" value="SDL68123.1"/>
    <property type="molecule type" value="Genomic_DNA"/>
</dbReference>
<name>A0A1G9M1Y2_9GAMM</name>
<evidence type="ECO:0000256" key="1">
    <source>
        <dbReference type="SAM" id="Phobius"/>
    </source>
</evidence>
<keyword evidence="3" id="KW-1185">Reference proteome</keyword>
<protein>
    <recommendedName>
        <fullName evidence="4">Chain length determinant protein</fullName>
    </recommendedName>
</protein>
<keyword evidence="1" id="KW-1133">Transmembrane helix</keyword>